<feature type="region of interest" description="Disordered" evidence="1">
    <location>
        <begin position="82"/>
        <end position="110"/>
    </location>
</feature>
<protein>
    <submittedName>
        <fullName evidence="2">Epidermal differentiation protein</fullName>
    </submittedName>
</protein>
<evidence type="ECO:0000313" key="2">
    <source>
        <dbReference type="EMBL" id="AHB17679.1"/>
    </source>
</evidence>
<accession>A0A088BIY5</accession>
<feature type="region of interest" description="Disordered" evidence="1">
    <location>
        <begin position="1"/>
        <end position="62"/>
    </location>
</feature>
<feature type="compositionally biased region" description="Polar residues" evidence="1">
    <location>
        <begin position="83"/>
        <end position="94"/>
    </location>
</feature>
<dbReference type="AlphaFoldDB" id="A0A088BIY5"/>
<dbReference type="EMBL" id="KF385879">
    <property type="protein sequence ID" value="AHB17679.1"/>
    <property type="molecule type" value="mRNA"/>
</dbReference>
<evidence type="ECO:0000256" key="1">
    <source>
        <dbReference type="SAM" id="MobiDB-lite"/>
    </source>
</evidence>
<proteinExistence type="evidence at transcript level"/>
<name>A0A088BIY5_ANOCA</name>
<reference evidence="2" key="1">
    <citation type="journal article" date="2014" name="Mol. Biol. Evol.">
        <title>Evolutionary origin and diversification of epidermal barrier proteins in amniotes.</title>
        <authorList>
            <person name="Strasser B."/>
            <person name="Mlitz V."/>
            <person name="Hermann M."/>
            <person name="Rice R.H."/>
            <person name="Eigenheer R.A."/>
            <person name="Alibardi L."/>
            <person name="Tschachler E."/>
            <person name="Eckhart L."/>
        </authorList>
    </citation>
    <scope>NUCLEOTIDE SEQUENCE</scope>
    <source>
        <strain evidence="2">VIE Ac 2012-1</strain>
        <tissue evidence="2">Skin</tissue>
    </source>
</reference>
<gene>
    <name evidence="2" type="primary">EDEPT</name>
</gene>
<dbReference type="PRINTS" id="PR00021">
    <property type="entry name" value="PRORICH"/>
</dbReference>
<organism evidence="2">
    <name type="scientific">Anolis carolinensis</name>
    <name type="common">Green anole</name>
    <name type="synonym">American chameleon</name>
    <dbReference type="NCBI Taxonomy" id="28377"/>
    <lineage>
        <taxon>Eukaryota</taxon>
        <taxon>Metazoa</taxon>
        <taxon>Chordata</taxon>
        <taxon>Craniata</taxon>
        <taxon>Vertebrata</taxon>
        <taxon>Euteleostomi</taxon>
        <taxon>Lepidosauria</taxon>
        <taxon>Squamata</taxon>
        <taxon>Bifurcata</taxon>
        <taxon>Unidentata</taxon>
        <taxon>Episquamata</taxon>
        <taxon>Toxicofera</taxon>
        <taxon>Iguania</taxon>
        <taxon>Dactyloidae</taxon>
        <taxon>Anolis</taxon>
    </lineage>
</organism>
<sequence>MSYQARQPCTAPPIYQETSAPPYIPQCSDPSPCSEGASASSYQYTQPSVPPPCCPQSSPTEILDASTSPCVSFHTVIDGETLTEVSSPTPCESATTQPQPTLPQPSPVEIRETPISPCVAVYATEPLEEPEAPREEPTRNYVMPGSIVILDPSGTITVKPGPDDEEECAGARESVFVAPYTPHFS</sequence>